<feature type="transmembrane region" description="Helical" evidence="3">
    <location>
        <begin position="144"/>
        <end position="169"/>
    </location>
</feature>
<dbReference type="Gene3D" id="3.40.50.300">
    <property type="entry name" value="P-loop containing nucleotide triphosphate hydrolases"/>
    <property type="match status" value="1"/>
</dbReference>
<dbReference type="Gene3D" id="1.10.8.60">
    <property type="match status" value="1"/>
</dbReference>
<evidence type="ECO:0000313" key="5">
    <source>
        <dbReference type="EMBL" id="CAE7474730.1"/>
    </source>
</evidence>
<feature type="transmembrane region" description="Helical" evidence="3">
    <location>
        <begin position="75"/>
        <end position="94"/>
    </location>
</feature>
<dbReference type="GO" id="GO:0005737">
    <property type="term" value="C:cytoplasm"/>
    <property type="evidence" value="ECO:0007669"/>
    <property type="project" value="TreeGrafter"/>
</dbReference>
<comment type="caution">
    <text evidence="5">The sequence shown here is derived from an EMBL/GenBank/DDBJ whole genome shotgun (WGS) entry which is preliminary data.</text>
</comment>
<sequence>ALCDDDSSSASEDEDDLELKRTVSADSEDMESLLAPTSLRVRSVMMSVAAGTCWGFGPLGKKIGVHGSSDAEKHSWTTCTYFVYMISTTIVPLVRVLLSGRGTRREVLRDVRFRYLLLGTTVCGLISGGGGLISTYAFSQEGYFSGALISTVENGVYTVFGALLIAVLFEETLSKEQLISGISVLLAIIIFGMESWSLLVRFYLCCALRLREKEVEAAGQDSEKLLALAGEVAQQDVEPFFQECRDFVSGYNEALHRRLDDTTIWREVEDSLFWHHSFEVVADEAYAELRREALPAEADWPDRGDTASIEAAQMALPAYWLDNFSVAVKEGGPSREKAEAGLDIHDLVGMPRALSSQPFCIPEMEIQPRAYPEASPLPTMNGNAIQLSPTQQKAFELLVGAIKTKAAPLVELRSPPALGRGYGVTSILKSAAAQFGVPFLGVSTALLSEAGEGQALKALHAAALASLEKHGIAVIDDLDLAVAPRSVRRSRTLIGDIKGAGDLYNWEVAPSPAMLIKALNDAAASAHGVIAFSSVEDAHLAFINAPLAVTLGESTAEDYGVVLKNVLAAQGAADEEVIYSLHSQLSPADLKAAAARVLARQTSVTTETLVSSIRDELVSVSAVAPEEVEPVDLAEYPGLEGIKEELERNVLFPLENPDQAKKFGLTPKRGVLLHGQPGTGKTTVGRWLANRLKGKFFLVREMMLQADIIKVFAAAQAAAPSVVFIDDADIVIGGWRPLDGHRGSDIFRFLLGRMDGLTSRGKRQRETGDVVVVLTGQNVHWMADMLLRSGRIELWLKTKLPEPRQKHAILRKYIKEDPGAMELLCKDGEMPDVKMASKASDNFCCADLRRVVSDAKMLAAWDRNSNGKILDGAAYLEKAAEGVCKMQEEVRATSRNLYG</sequence>
<reference evidence="5" key="1">
    <citation type="submission" date="2021-02" db="EMBL/GenBank/DDBJ databases">
        <authorList>
            <person name="Dougan E. K."/>
            <person name="Rhodes N."/>
            <person name="Thang M."/>
            <person name="Chan C."/>
        </authorList>
    </citation>
    <scope>NUCLEOTIDE SEQUENCE</scope>
</reference>
<accession>A0A812SFN2</accession>
<dbReference type="InterPro" id="IPR050168">
    <property type="entry name" value="AAA_ATPase_domain"/>
</dbReference>
<dbReference type="GO" id="GO:0016887">
    <property type="term" value="F:ATP hydrolysis activity"/>
    <property type="evidence" value="ECO:0007669"/>
    <property type="project" value="InterPro"/>
</dbReference>
<evidence type="ECO:0000256" key="3">
    <source>
        <dbReference type="SAM" id="Phobius"/>
    </source>
</evidence>
<feature type="transmembrane region" description="Helical" evidence="3">
    <location>
        <begin position="115"/>
        <end position="138"/>
    </location>
</feature>
<keyword evidence="6" id="KW-1185">Reference proteome</keyword>
<evidence type="ECO:0000256" key="1">
    <source>
        <dbReference type="ARBA" id="ARBA00022741"/>
    </source>
</evidence>
<protein>
    <submittedName>
        <fullName evidence="5">Cdc48 protein</fullName>
    </submittedName>
</protein>
<dbReference type="SUPFAM" id="SSF52540">
    <property type="entry name" value="P-loop containing nucleoside triphosphate hydrolases"/>
    <property type="match status" value="1"/>
</dbReference>
<feature type="transmembrane region" description="Helical" evidence="3">
    <location>
        <begin position="181"/>
        <end position="204"/>
    </location>
</feature>
<evidence type="ECO:0000259" key="4">
    <source>
        <dbReference type="SMART" id="SM00382"/>
    </source>
</evidence>
<keyword evidence="1" id="KW-0547">Nucleotide-binding</keyword>
<gene>
    <name evidence="5" type="primary">cdc48</name>
    <name evidence="5" type="ORF">SPIL2461_LOCUS12060</name>
</gene>
<dbReference type="PANTHER" id="PTHR23077:SF27">
    <property type="entry name" value="ATPASE FAMILY GENE 2 PROTEIN HOMOLOG A"/>
    <property type="match status" value="1"/>
</dbReference>
<keyword evidence="3" id="KW-1133">Transmembrane helix</keyword>
<dbReference type="OrthoDB" id="429860at2759"/>
<proteinExistence type="predicted"/>
<dbReference type="GO" id="GO:0005524">
    <property type="term" value="F:ATP binding"/>
    <property type="evidence" value="ECO:0007669"/>
    <property type="project" value="UniProtKB-KW"/>
</dbReference>
<dbReference type="EMBL" id="CAJNIZ010024191">
    <property type="protein sequence ID" value="CAE7474730.1"/>
    <property type="molecule type" value="Genomic_DNA"/>
</dbReference>
<dbReference type="Proteomes" id="UP000649617">
    <property type="component" value="Unassembled WGS sequence"/>
</dbReference>
<evidence type="ECO:0000313" key="6">
    <source>
        <dbReference type="Proteomes" id="UP000649617"/>
    </source>
</evidence>
<feature type="non-terminal residue" evidence="5">
    <location>
        <position position="1"/>
    </location>
</feature>
<dbReference type="InterPro" id="IPR027417">
    <property type="entry name" value="P-loop_NTPase"/>
</dbReference>
<keyword evidence="3" id="KW-0472">Membrane</keyword>
<evidence type="ECO:0000256" key="2">
    <source>
        <dbReference type="ARBA" id="ARBA00022840"/>
    </source>
</evidence>
<dbReference type="Pfam" id="PF00004">
    <property type="entry name" value="AAA"/>
    <property type="match status" value="1"/>
</dbReference>
<feature type="domain" description="AAA+ ATPase" evidence="4">
    <location>
        <begin position="667"/>
        <end position="799"/>
    </location>
</feature>
<name>A0A812SFN2_SYMPI</name>
<keyword evidence="3" id="KW-0812">Transmembrane</keyword>
<dbReference type="AlphaFoldDB" id="A0A812SFN2"/>
<dbReference type="SMART" id="SM00382">
    <property type="entry name" value="AAA"/>
    <property type="match status" value="1"/>
</dbReference>
<dbReference type="InterPro" id="IPR003959">
    <property type="entry name" value="ATPase_AAA_core"/>
</dbReference>
<organism evidence="5 6">
    <name type="scientific">Symbiodinium pilosum</name>
    <name type="common">Dinoflagellate</name>
    <dbReference type="NCBI Taxonomy" id="2952"/>
    <lineage>
        <taxon>Eukaryota</taxon>
        <taxon>Sar</taxon>
        <taxon>Alveolata</taxon>
        <taxon>Dinophyceae</taxon>
        <taxon>Suessiales</taxon>
        <taxon>Symbiodiniaceae</taxon>
        <taxon>Symbiodinium</taxon>
    </lineage>
</organism>
<keyword evidence="2" id="KW-0067">ATP-binding</keyword>
<dbReference type="InterPro" id="IPR003593">
    <property type="entry name" value="AAA+_ATPase"/>
</dbReference>
<dbReference type="PANTHER" id="PTHR23077">
    <property type="entry name" value="AAA-FAMILY ATPASE"/>
    <property type="match status" value="1"/>
</dbReference>